<reference evidence="2 3" key="1">
    <citation type="submission" date="2020-04" db="EMBL/GenBank/DDBJ databases">
        <authorList>
            <person name="Hitch T.C.A."/>
            <person name="Wylensek D."/>
            <person name="Clavel T."/>
        </authorList>
    </citation>
    <scope>NUCLEOTIDE SEQUENCE [LARGE SCALE GENOMIC DNA]</scope>
    <source>
        <strain evidence="2 3">BSM-383-APC-22F</strain>
    </source>
</reference>
<accession>A0A7X9RGB5</accession>
<dbReference type="EMBL" id="JAQLXO010000026">
    <property type="protein sequence ID" value="MDB7983241.1"/>
    <property type="molecule type" value="Genomic_DNA"/>
</dbReference>
<organism evidence="2 3">
    <name type="scientific">Faecalicoccus pleomorphus</name>
    <dbReference type="NCBI Taxonomy" id="1323"/>
    <lineage>
        <taxon>Bacteria</taxon>
        <taxon>Bacillati</taxon>
        <taxon>Bacillota</taxon>
        <taxon>Erysipelotrichia</taxon>
        <taxon>Erysipelotrichales</taxon>
        <taxon>Erysipelotrichaceae</taxon>
        <taxon>Faecalicoccus</taxon>
    </lineage>
</organism>
<dbReference type="Proteomes" id="UP001212981">
    <property type="component" value="Unassembled WGS sequence"/>
</dbReference>
<dbReference type="AlphaFoldDB" id="A0A7X9RGB5"/>
<dbReference type="EMBL" id="JABAFR010000003">
    <property type="protein sequence ID" value="NME43660.1"/>
    <property type="molecule type" value="Genomic_DNA"/>
</dbReference>
<evidence type="ECO:0000313" key="3">
    <source>
        <dbReference type="Proteomes" id="UP000540014"/>
    </source>
</evidence>
<evidence type="ECO:0000313" key="2">
    <source>
        <dbReference type="EMBL" id="NME43660.1"/>
    </source>
</evidence>
<evidence type="ECO:0000313" key="1">
    <source>
        <dbReference type="EMBL" id="MDB7983241.1"/>
    </source>
</evidence>
<gene>
    <name evidence="2" type="ORF">HF861_02015</name>
    <name evidence="1" type="ORF">PND82_10475</name>
</gene>
<dbReference type="RefSeq" id="WP_168964677.1">
    <property type="nucleotide sequence ID" value="NZ_CALCIP010000042.1"/>
</dbReference>
<protein>
    <submittedName>
        <fullName evidence="2">Uncharacterized protein</fullName>
    </submittedName>
</protein>
<reference evidence="1" key="2">
    <citation type="submission" date="2023-01" db="EMBL/GenBank/DDBJ databases">
        <title>Human gut microbiome strain richness.</title>
        <authorList>
            <person name="Chen-Liaw A."/>
        </authorList>
    </citation>
    <scope>NUCLEOTIDE SEQUENCE</scope>
    <source>
        <strain evidence="1">D8_m1001271B151109d0_201107</strain>
    </source>
</reference>
<proteinExistence type="predicted"/>
<name>A0A7X9RGB5_9FIRM</name>
<comment type="caution">
    <text evidence="2">The sequence shown here is derived from an EMBL/GenBank/DDBJ whole genome shotgun (WGS) entry which is preliminary data.</text>
</comment>
<sequence length="46" mass="5371">MLFVAVVILAILILFILWLWLSSIRDEIRKTNQLLEALLQESKKTS</sequence>
<dbReference type="Proteomes" id="UP000540014">
    <property type="component" value="Unassembled WGS sequence"/>
</dbReference>